<keyword evidence="2" id="KW-0560">Oxidoreductase</keyword>
<dbReference type="Proteomes" id="UP000663937">
    <property type="component" value="Chromosome"/>
</dbReference>
<feature type="domain" description="Ketoreductase" evidence="4">
    <location>
        <begin position="20"/>
        <end position="200"/>
    </location>
</feature>
<dbReference type="Gene3D" id="3.40.50.720">
    <property type="entry name" value="NAD(P)-binding Rossmann-like Domain"/>
    <property type="match status" value="1"/>
</dbReference>
<protein>
    <submittedName>
        <fullName evidence="5">SDR family NAD(P)-dependent oxidoreductase</fullName>
    </submittedName>
</protein>
<evidence type="ECO:0000256" key="1">
    <source>
        <dbReference type="ARBA" id="ARBA00006484"/>
    </source>
</evidence>
<dbReference type="CDD" id="cd05233">
    <property type="entry name" value="SDR_c"/>
    <property type="match status" value="1"/>
</dbReference>
<dbReference type="AlphaFoldDB" id="A0A8A4ZGX6"/>
<dbReference type="SUPFAM" id="SSF51735">
    <property type="entry name" value="NAD(P)-binding Rossmann-fold domains"/>
    <property type="match status" value="1"/>
</dbReference>
<dbReference type="GO" id="GO:0016020">
    <property type="term" value="C:membrane"/>
    <property type="evidence" value="ECO:0007669"/>
    <property type="project" value="TreeGrafter"/>
</dbReference>
<dbReference type="Pfam" id="PF00106">
    <property type="entry name" value="adh_short"/>
    <property type="match status" value="1"/>
</dbReference>
<dbReference type="InterPro" id="IPR036291">
    <property type="entry name" value="NAD(P)-bd_dom_sf"/>
</dbReference>
<evidence type="ECO:0000256" key="2">
    <source>
        <dbReference type="ARBA" id="ARBA00023002"/>
    </source>
</evidence>
<dbReference type="InterPro" id="IPR057326">
    <property type="entry name" value="KR_dom"/>
</dbReference>
<evidence type="ECO:0000259" key="4">
    <source>
        <dbReference type="SMART" id="SM00822"/>
    </source>
</evidence>
<organism evidence="5 6">
    <name type="scientific">Pengzhenrongella sicca</name>
    <dbReference type="NCBI Taxonomy" id="2819238"/>
    <lineage>
        <taxon>Bacteria</taxon>
        <taxon>Bacillati</taxon>
        <taxon>Actinomycetota</taxon>
        <taxon>Actinomycetes</taxon>
        <taxon>Micrococcales</taxon>
        <taxon>Pengzhenrongella</taxon>
    </lineage>
</organism>
<dbReference type="PIRSF" id="PIRSF000126">
    <property type="entry name" value="11-beta-HSD1"/>
    <property type="match status" value="1"/>
</dbReference>
<sequence>MSTQLASTQPASTAPRSGRPVAVVIGASSGFGVEFARRFAARGDDLVLVARRSEPMAALAAELLASHGATAHVVPLDLTEPDAPARLLAAVAERDLAVHALVNSAGFGSFGPFAATDPDRIAREIALNVTAVTVLSRLFLPALLAAPAGVLLNVASTAAYLPGPNLAVYAATKAYVRSLTEAIWAETRGTGLTVLALSPGPTQTEFFAAAGSDGFKVGQILTVAEVVDVAFHALGRRNPPPSVVAGPLNKLTAVVAGLVPRRVSLAVARRLTAQ</sequence>
<dbReference type="PRINTS" id="PR00080">
    <property type="entry name" value="SDRFAMILY"/>
</dbReference>
<proteinExistence type="inferred from homology"/>
<dbReference type="PANTHER" id="PTHR44196:SF2">
    <property type="entry name" value="SHORT-CHAIN DEHYDROGENASE-RELATED"/>
    <property type="match status" value="1"/>
</dbReference>
<dbReference type="PANTHER" id="PTHR44196">
    <property type="entry name" value="DEHYDROGENASE/REDUCTASE SDR FAMILY MEMBER 7B"/>
    <property type="match status" value="1"/>
</dbReference>
<dbReference type="PRINTS" id="PR00081">
    <property type="entry name" value="GDHRDH"/>
</dbReference>
<dbReference type="KEGG" id="psic:J4E96_03775"/>
<evidence type="ECO:0000313" key="6">
    <source>
        <dbReference type="Proteomes" id="UP000663937"/>
    </source>
</evidence>
<evidence type="ECO:0000256" key="3">
    <source>
        <dbReference type="RuleBase" id="RU000363"/>
    </source>
</evidence>
<accession>A0A8A4ZGX6</accession>
<comment type="similarity">
    <text evidence="1 3">Belongs to the short-chain dehydrogenases/reductases (SDR) family.</text>
</comment>
<dbReference type="SMART" id="SM00822">
    <property type="entry name" value="PKS_KR"/>
    <property type="match status" value="1"/>
</dbReference>
<keyword evidence="6" id="KW-1185">Reference proteome</keyword>
<evidence type="ECO:0000313" key="5">
    <source>
        <dbReference type="EMBL" id="QTE31300.1"/>
    </source>
</evidence>
<dbReference type="EMBL" id="CP071868">
    <property type="protein sequence ID" value="QTE31300.1"/>
    <property type="molecule type" value="Genomic_DNA"/>
</dbReference>
<dbReference type="GO" id="GO:0016491">
    <property type="term" value="F:oxidoreductase activity"/>
    <property type="evidence" value="ECO:0007669"/>
    <property type="project" value="UniProtKB-KW"/>
</dbReference>
<gene>
    <name evidence="5" type="ORF">J4E96_03775</name>
</gene>
<reference evidence="5" key="1">
    <citation type="submission" date="2021-03" db="EMBL/GenBank/DDBJ databases">
        <title>Pengzhenrongella sicca gen. nov., sp. nov., a new member of suborder Micrococcineae isolated from High-Arctic tundra soil.</title>
        <authorList>
            <person name="Peng F."/>
        </authorList>
    </citation>
    <scope>NUCLEOTIDE SEQUENCE</scope>
    <source>
        <strain evidence="5">LRZ-2</strain>
    </source>
</reference>
<dbReference type="InterPro" id="IPR002347">
    <property type="entry name" value="SDR_fam"/>
</dbReference>
<name>A0A8A4ZGX6_9MICO</name>